<evidence type="ECO:0000259" key="4">
    <source>
        <dbReference type="Pfam" id="PF02129"/>
    </source>
</evidence>
<organism evidence="5 6">
    <name type="scientific">Aquabacterium soli</name>
    <dbReference type="NCBI Taxonomy" id="2493092"/>
    <lineage>
        <taxon>Bacteria</taxon>
        <taxon>Pseudomonadati</taxon>
        <taxon>Pseudomonadota</taxon>
        <taxon>Betaproteobacteria</taxon>
        <taxon>Burkholderiales</taxon>
        <taxon>Aquabacterium</taxon>
    </lineage>
</organism>
<dbReference type="PANTHER" id="PTHR22946">
    <property type="entry name" value="DIENELACTONE HYDROLASE DOMAIN-CONTAINING PROTEIN-RELATED"/>
    <property type="match status" value="1"/>
</dbReference>
<evidence type="ECO:0000256" key="2">
    <source>
        <dbReference type="ARBA" id="ARBA00038115"/>
    </source>
</evidence>
<dbReference type="InterPro" id="IPR000383">
    <property type="entry name" value="Xaa-Pro-like_dom"/>
</dbReference>
<comment type="caution">
    <text evidence="5">The sequence shown here is derived from an EMBL/GenBank/DDBJ whole genome shotgun (WGS) entry which is preliminary data.</text>
</comment>
<feature type="signal peptide" evidence="3">
    <location>
        <begin position="1"/>
        <end position="43"/>
    </location>
</feature>
<dbReference type="PANTHER" id="PTHR22946:SF9">
    <property type="entry name" value="POLYKETIDE TRANSFERASE AF380"/>
    <property type="match status" value="1"/>
</dbReference>
<sequence length="347" mass="37317">MIDTQSRRSKRYRGVATMIQITRPVRLALSATLLAGAAGGLHAQSAAAAATAHTTVPITFPCQATTCDGELWLPVGAAKPPVILMAHGFGALRDWGLKPYAERFVQAGFAVLRFDYRGFGKSGGQPRRVVDGKAHIKDWSSAIDAVRQRSDVDGKRLGIWGSSYSGGQVLQVAADRPEAVKAVSAQVPFVSGFQSSLTFPLKYQPVAGWYALRDLMRSDNETPLYVPTIAAGQFSALICPECAEGYKKLVPPGTPESENQVAARVFLSLPFFAPGRAADRIQAPTLIVASEKDGLIPVKGVREVAAKLKRGEYLELAGADHFSPYTGPVFEQVVARQTAFFKKALLD</sequence>
<dbReference type="PRINTS" id="PR00111">
    <property type="entry name" value="ABHYDROLASE"/>
</dbReference>
<dbReference type="EMBL" id="RSED01000013">
    <property type="protein sequence ID" value="RRS03261.1"/>
    <property type="molecule type" value="Genomic_DNA"/>
</dbReference>
<accession>A0A3R8T0I3</accession>
<evidence type="ECO:0000256" key="3">
    <source>
        <dbReference type="SAM" id="SignalP"/>
    </source>
</evidence>
<dbReference type="Pfam" id="PF02129">
    <property type="entry name" value="Peptidase_S15"/>
    <property type="match status" value="1"/>
</dbReference>
<name>A0A3R8T0I3_9BURK</name>
<keyword evidence="6" id="KW-1185">Reference proteome</keyword>
<proteinExistence type="inferred from homology"/>
<keyword evidence="1 5" id="KW-0378">Hydrolase</keyword>
<evidence type="ECO:0000313" key="6">
    <source>
        <dbReference type="Proteomes" id="UP000269265"/>
    </source>
</evidence>
<feature type="domain" description="Xaa-Pro dipeptidyl-peptidase-like" evidence="4">
    <location>
        <begin position="70"/>
        <end position="195"/>
    </location>
</feature>
<dbReference type="Gene3D" id="3.40.50.1820">
    <property type="entry name" value="alpha/beta hydrolase"/>
    <property type="match status" value="1"/>
</dbReference>
<evidence type="ECO:0000313" key="5">
    <source>
        <dbReference type="EMBL" id="RRS03261.1"/>
    </source>
</evidence>
<evidence type="ECO:0000256" key="1">
    <source>
        <dbReference type="ARBA" id="ARBA00022801"/>
    </source>
</evidence>
<reference evidence="5 6" key="1">
    <citation type="submission" date="2018-12" db="EMBL/GenBank/DDBJ databases">
        <title>The whole draft genome of Aquabacterium sp. SJQ9.</title>
        <authorList>
            <person name="Sun L."/>
            <person name="Gao X."/>
            <person name="Chen W."/>
            <person name="Huang K."/>
        </authorList>
    </citation>
    <scope>NUCLEOTIDE SEQUENCE [LARGE SCALE GENOMIC DNA]</scope>
    <source>
        <strain evidence="5 6">SJQ9</strain>
    </source>
</reference>
<dbReference type="InterPro" id="IPR050261">
    <property type="entry name" value="FrsA_esterase"/>
</dbReference>
<feature type="chain" id="PRO_5018684867" evidence="3">
    <location>
        <begin position="44"/>
        <end position="347"/>
    </location>
</feature>
<dbReference type="InterPro" id="IPR000073">
    <property type="entry name" value="AB_hydrolase_1"/>
</dbReference>
<dbReference type="AlphaFoldDB" id="A0A3R8T0I3"/>
<gene>
    <name evidence="5" type="ORF">EIP75_16360</name>
</gene>
<dbReference type="SUPFAM" id="SSF53474">
    <property type="entry name" value="alpha/beta-Hydrolases"/>
    <property type="match status" value="1"/>
</dbReference>
<keyword evidence="3" id="KW-0732">Signal</keyword>
<dbReference type="Proteomes" id="UP000269265">
    <property type="component" value="Unassembled WGS sequence"/>
</dbReference>
<protein>
    <submittedName>
        <fullName evidence="5">Alpha/beta fold hydrolase</fullName>
    </submittedName>
</protein>
<dbReference type="InterPro" id="IPR029058">
    <property type="entry name" value="AB_hydrolase_fold"/>
</dbReference>
<comment type="similarity">
    <text evidence="2">Belongs to the AB hydrolase superfamily. FUS2 hydrolase family.</text>
</comment>
<dbReference type="GO" id="GO:0052689">
    <property type="term" value="F:carboxylic ester hydrolase activity"/>
    <property type="evidence" value="ECO:0007669"/>
    <property type="project" value="UniProtKB-ARBA"/>
</dbReference>